<evidence type="ECO:0000256" key="4">
    <source>
        <dbReference type="ARBA" id="ARBA00022989"/>
    </source>
</evidence>
<evidence type="ECO:0000313" key="10">
    <source>
        <dbReference type="EMBL" id="TSE46937.1"/>
    </source>
</evidence>
<feature type="transmembrane region" description="Helical" evidence="7">
    <location>
        <begin position="45"/>
        <end position="68"/>
    </location>
</feature>
<evidence type="ECO:0000256" key="7">
    <source>
        <dbReference type="SAM" id="Phobius"/>
    </source>
</evidence>
<dbReference type="CDD" id="cd01127">
    <property type="entry name" value="TrwB_TraG_TraD_VirD4"/>
    <property type="match status" value="2"/>
</dbReference>
<evidence type="ECO:0000256" key="3">
    <source>
        <dbReference type="ARBA" id="ARBA00022692"/>
    </source>
</evidence>
<dbReference type="PANTHER" id="PTHR37937:SF1">
    <property type="entry name" value="CONJUGATIVE TRANSFER: DNA TRANSPORT"/>
    <property type="match status" value="1"/>
</dbReference>
<dbReference type="InterPro" id="IPR019476">
    <property type="entry name" value="T4SS_TraD_DNA-bd"/>
</dbReference>
<dbReference type="RefSeq" id="WP_057249560.1">
    <property type="nucleotide sequence ID" value="NZ_CYZI01000002.1"/>
</dbReference>
<dbReference type="EMBL" id="CYZI01000002">
    <property type="protein sequence ID" value="CUN69595.1"/>
    <property type="molecule type" value="Genomic_DNA"/>
</dbReference>
<name>A0A173Z347_PHOVU</name>
<evidence type="ECO:0000313" key="9">
    <source>
        <dbReference type="EMBL" id="CUN69595.1"/>
    </source>
</evidence>
<gene>
    <name evidence="10" type="ORF">EH214_03843</name>
    <name evidence="9" type="ORF">ERS852457_00654</name>
</gene>
<keyword evidence="2" id="KW-1003">Cell membrane</keyword>
<dbReference type="Gene3D" id="3.40.50.300">
    <property type="entry name" value="P-loop containing nucleotide triphosphate hydrolases"/>
    <property type="match status" value="1"/>
</dbReference>
<dbReference type="InterPro" id="IPR027417">
    <property type="entry name" value="P-loop_NTPase"/>
</dbReference>
<organism evidence="9 11">
    <name type="scientific">Phocaeicola vulgatus</name>
    <name type="common">Bacteroides vulgatus</name>
    <dbReference type="NCBI Taxonomy" id="821"/>
    <lineage>
        <taxon>Bacteria</taxon>
        <taxon>Pseudomonadati</taxon>
        <taxon>Bacteroidota</taxon>
        <taxon>Bacteroidia</taxon>
        <taxon>Bacteroidales</taxon>
        <taxon>Bacteroidaceae</taxon>
        <taxon>Phocaeicola</taxon>
    </lineage>
</organism>
<evidence type="ECO:0000256" key="6">
    <source>
        <dbReference type="SAM" id="MobiDB-lite"/>
    </source>
</evidence>
<dbReference type="PANTHER" id="PTHR37937">
    <property type="entry name" value="CONJUGATIVE TRANSFER: DNA TRANSPORT"/>
    <property type="match status" value="1"/>
</dbReference>
<keyword evidence="5 7" id="KW-0472">Membrane</keyword>
<dbReference type="GO" id="GO:0005886">
    <property type="term" value="C:plasma membrane"/>
    <property type="evidence" value="ECO:0007669"/>
    <property type="project" value="UniProtKB-SubCell"/>
</dbReference>
<reference evidence="10 12" key="2">
    <citation type="journal article" date="2019" name="Nat. Commun.">
        <title>Gram positive-like bacteriocins with broad spectrum anti-Bacteroidales activity encoded on mobile elements of the human gut microbiota.</title>
        <authorList>
            <person name="Bechon N."/>
            <person name="Coyne M.J.Jr."/>
            <person name="Laclare-Mceneany V."/>
            <person name="Chatzidaki-Livanis M."/>
            <person name="Ghigo J.-M."/>
            <person name="Comstock L.E."/>
        </authorList>
    </citation>
    <scope>NUCLEOTIDE SEQUENCE [LARGE SCALE GENOMIC DNA]</scope>
    <source>
        <strain evidence="10 12">CL01T12C17</strain>
    </source>
</reference>
<dbReference type="Pfam" id="PF10412">
    <property type="entry name" value="TrwB_AAD_bind"/>
    <property type="match status" value="1"/>
</dbReference>
<dbReference type="Proteomes" id="UP000095333">
    <property type="component" value="Unassembled WGS sequence"/>
</dbReference>
<evidence type="ECO:0000313" key="12">
    <source>
        <dbReference type="Proteomes" id="UP000408523"/>
    </source>
</evidence>
<sequence length="534" mass="60986">MEHYIFYCKLSLLAVLSLITACCMLSRRWYVNLAAFLACLSGETFLAHLFFPGYMLCPAAASFIILFLSRIWDLSRTPAKGNGADPIRLPVRSGIRESRLEFHYHYSNFLVYGGAGSGKTKSIGKWLLSEYMRLGFAGFIYDFKDTDYTRTAYNLIKRHRYPHKFYYVSFDRPERSYRFNPLKVVRDRTELIQLMEDVLLALLPKKEQQNEWVAGGLGILRGVAFRFWDEFPEHCTLPHILAFIMTASARQLSLFLQQNLVSEMLAGAYLKAEGSEKTQASYLSTLCNNLATISQNEEIAYVLSGDDFDFNLIDPENPKLFAVSNNFSKNSVYAPVISMLMTISARQFSMQNRVPFVYFLDEMTTVNIKNFETLPSVLREYKAAFILLTQSGAKLENLYGKLDRSSVEANFGNMFLGRTKDVEALKYYPLFFGKEEKERRSRSSGKSGASSSSSVTVSSQKEDIYQGKDFADLEPGEFIGSATRANVSYFKVKLEMYDDRNEEPLPDVRVLEPGELGRNFARILEEVRELFPCE</sequence>
<feature type="region of interest" description="Disordered" evidence="6">
    <location>
        <begin position="439"/>
        <end position="460"/>
    </location>
</feature>
<reference evidence="9 11" key="1">
    <citation type="submission" date="2015-09" db="EMBL/GenBank/DDBJ databases">
        <authorList>
            <consortium name="Pathogen Informatics"/>
        </authorList>
    </citation>
    <scope>NUCLEOTIDE SEQUENCE [LARGE SCALE GENOMIC DNA]</scope>
    <source>
        <strain evidence="9 11">2789STDY5834842</strain>
    </source>
</reference>
<keyword evidence="10" id="KW-0238">DNA-binding</keyword>
<dbReference type="EMBL" id="RWHZ01000075">
    <property type="protein sequence ID" value="TSE46937.1"/>
    <property type="molecule type" value="Genomic_DNA"/>
</dbReference>
<keyword evidence="4 7" id="KW-1133">Transmembrane helix</keyword>
<comment type="subcellular location">
    <subcellularLocation>
        <location evidence="1">Cell membrane</location>
        <topology evidence="1">Multi-pass membrane protein</topology>
    </subcellularLocation>
</comment>
<proteinExistence type="predicted"/>
<evidence type="ECO:0000313" key="11">
    <source>
        <dbReference type="Proteomes" id="UP000095333"/>
    </source>
</evidence>
<evidence type="ECO:0000256" key="2">
    <source>
        <dbReference type="ARBA" id="ARBA00022475"/>
    </source>
</evidence>
<keyword evidence="3 7" id="KW-0812">Transmembrane</keyword>
<feature type="compositionally biased region" description="Low complexity" evidence="6">
    <location>
        <begin position="444"/>
        <end position="454"/>
    </location>
</feature>
<dbReference type="AlphaFoldDB" id="A0A173Z347"/>
<dbReference type="InterPro" id="IPR051539">
    <property type="entry name" value="T4SS-coupling_protein"/>
</dbReference>
<protein>
    <submittedName>
        <fullName evidence="9">Mobilisation protein C</fullName>
    </submittedName>
    <submittedName>
        <fullName evidence="10">Type IV secretion-system coupling protein DNA-binding domain protein</fullName>
    </submittedName>
</protein>
<dbReference type="GO" id="GO:0003677">
    <property type="term" value="F:DNA binding"/>
    <property type="evidence" value="ECO:0007669"/>
    <property type="project" value="UniProtKB-KW"/>
</dbReference>
<evidence type="ECO:0000256" key="1">
    <source>
        <dbReference type="ARBA" id="ARBA00004651"/>
    </source>
</evidence>
<accession>A0A173Z347</accession>
<evidence type="ECO:0000256" key="5">
    <source>
        <dbReference type="ARBA" id="ARBA00023136"/>
    </source>
</evidence>
<evidence type="ECO:0000259" key="8">
    <source>
        <dbReference type="Pfam" id="PF10412"/>
    </source>
</evidence>
<dbReference type="SUPFAM" id="SSF52540">
    <property type="entry name" value="P-loop containing nucleoside triphosphate hydrolases"/>
    <property type="match status" value="1"/>
</dbReference>
<feature type="transmembrane region" description="Helical" evidence="7">
    <location>
        <begin position="12"/>
        <end position="30"/>
    </location>
</feature>
<dbReference type="Proteomes" id="UP000408523">
    <property type="component" value="Unassembled WGS sequence"/>
</dbReference>
<feature type="domain" description="Type IV secretion system coupling protein TraD DNA-binding" evidence="8">
    <location>
        <begin position="107"/>
        <end position="462"/>
    </location>
</feature>